<organism evidence="1 2">
    <name type="scientific">Leucocoprinus leucothites</name>
    <dbReference type="NCBI Taxonomy" id="201217"/>
    <lineage>
        <taxon>Eukaryota</taxon>
        <taxon>Fungi</taxon>
        <taxon>Dikarya</taxon>
        <taxon>Basidiomycota</taxon>
        <taxon>Agaricomycotina</taxon>
        <taxon>Agaricomycetes</taxon>
        <taxon>Agaricomycetidae</taxon>
        <taxon>Agaricales</taxon>
        <taxon>Agaricineae</taxon>
        <taxon>Agaricaceae</taxon>
        <taxon>Leucocoprinus</taxon>
    </lineage>
</organism>
<keyword evidence="2" id="KW-1185">Reference proteome</keyword>
<dbReference type="AlphaFoldDB" id="A0A8H5CTA1"/>
<dbReference type="Proteomes" id="UP000559027">
    <property type="component" value="Unassembled WGS sequence"/>
</dbReference>
<comment type="caution">
    <text evidence="1">The sequence shown here is derived from an EMBL/GenBank/DDBJ whole genome shotgun (WGS) entry which is preliminary data.</text>
</comment>
<evidence type="ECO:0000313" key="2">
    <source>
        <dbReference type="Proteomes" id="UP000559027"/>
    </source>
</evidence>
<name>A0A8H5CTA1_9AGAR</name>
<proteinExistence type="predicted"/>
<accession>A0A8H5CTA1</accession>
<dbReference type="EMBL" id="JAACJO010000024">
    <property type="protein sequence ID" value="KAF5347614.1"/>
    <property type="molecule type" value="Genomic_DNA"/>
</dbReference>
<sequence length="120" mass="13358">MTRNMGSQDTKAPSEVSLPRPVEFNSCWDGNWGTLEDVECMSGLERQAIPTLADGSHFTSYRRLPSRTERESIAPGIIVKDPCVTKDLCLALQATLAKGKFGNFEVVKTTQQRYHLNTNP</sequence>
<reference evidence="1 2" key="1">
    <citation type="journal article" date="2020" name="ISME J.">
        <title>Uncovering the hidden diversity of litter-decomposition mechanisms in mushroom-forming fungi.</title>
        <authorList>
            <person name="Floudas D."/>
            <person name="Bentzer J."/>
            <person name="Ahren D."/>
            <person name="Johansson T."/>
            <person name="Persson P."/>
            <person name="Tunlid A."/>
        </authorList>
    </citation>
    <scope>NUCLEOTIDE SEQUENCE [LARGE SCALE GENOMIC DNA]</scope>
    <source>
        <strain evidence="1 2">CBS 146.42</strain>
    </source>
</reference>
<protein>
    <submittedName>
        <fullName evidence="1">Uncharacterized protein</fullName>
    </submittedName>
</protein>
<gene>
    <name evidence="1" type="ORF">D9756_010640</name>
</gene>
<evidence type="ECO:0000313" key="1">
    <source>
        <dbReference type="EMBL" id="KAF5347614.1"/>
    </source>
</evidence>